<sequence length="893" mass="97283">MKRSLLAVLLTAFHLLALGQQPPKREMRGAWIATFSNIDWPNRTQTPAQQRAAFLTILEHHKATGLNTLYIQVRSQCDAMYPSSIEPWSADLTGTQGKAPSPDWDPMQFMIDECHKRGIEFHAWINPYRAVSNTANLPGFAANHVARLHPDWLLSQGTLRVLDPGLAVVRDYITSVITDIVQRYAVDGIHFDDYFYPPAAPAGTTPYNDDSSFTLDPRGFTVRADWRRDNVSLLIKRLNDTIQALKPWVKFGVSPSGIYRNSTNPAIGTPTSGLEHYTTLFADTKKWLQEGWVDYIAPQVYWYIGQPGANYAAIVPWWNNQANGRHIYIGMAGYKVNDPAQGVNWANPSMIPNEMRMNRDPLYPNIKGEAIYNTSSMRSTTKLGFRDSLRLFFYQKPALLPRMPWRDSVAPAAPATLTVVKYPGDSIALNWVKPVATDELDKAIRFVIYRSEDSTIDISNANNILAITNTDTSAYADKTGIPGTTYYYTVTALDHFHNESEVSNRASNLPPAIVCPPDQTLYLDASCALVLPDYTTQALVNGQTAAPGIVVTQTPAAGTLINGSQDIIVTLSATDAGGNTGVCQFTATVKDNLAPVITALDPALTNGSIQVFNTDSAACQFTAGTQLDISATDGCDTSLTYSYVLTYKGVAAAPVAASSLQGTVFLPGATLVSWTVTDDAGNTSTFSYTVQVADKESPLITNAAVNPSEIWPPNFQMKDVTVDYVATDNCGPVSTSLAVTSNEPVTGGLYGNLAPDWVIVDQHHVKLRAERGLLGNGRIYTITITATDTAGNSSTQNMQVTVPRVPNDPFPDGILTVKAFPNPSPGQFYVITLSTSQKPLNIVVTDNTGRTIETRSGLAANGLFTLGSNYRAGTYYLQVKQGNNAQTVKLIKL</sequence>
<dbReference type="Pfam" id="PF18962">
    <property type="entry name" value="Por_Secre_tail"/>
    <property type="match status" value="1"/>
</dbReference>
<feature type="domain" description="HYR" evidence="4">
    <location>
        <begin position="506"/>
        <end position="591"/>
    </location>
</feature>
<reference evidence="6 7" key="1">
    <citation type="submission" date="2018-09" db="EMBL/GenBank/DDBJ databases">
        <title>Genome sequencing of strain 6GH32-13.</title>
        <authorList>
            <person name="Weon H.-Y."/>
            <person name="Heo J."/>
            <person name="Kwon S.-W."/>
        </authorList>
    </citation>
    <scope>NUCLEOTIDE SEQUENCE [LARGE SCALE GENOMIC DNA]</scope>
    <source>
        <strain evidence="6 7">5GH32-13</strain>
    </source>
</reference>
<evidence type="ECO:0000313" key="6">
    <source>
        <dbReference type="EMBL" id="AXY73507.1"/>
    </source>
</evidence>
<dbReference type="SUPFAM" id="SSF51445">
    <property type="entry name" value="(Trans)glycosidases"/>
    <property type="match status" value="1"/>
</dbReference>
<evidence type="ECO:0000259" key="4">
    <source>
        <dbReference type="PROSITE" id="PS50825"/>
    </source>
</evidence>
<dbReference type="InterPro" id="IPR013783">
    <property type="entry name" value="Ig-like_fold"/>
</dbReference>
<dbReference type="Gene3D" id="2.60.40.10">
    <property type="entry name" value="Immunoglobulins"/>
    <property type="match status" value="1"/>
</dbReference>
<dbReference type="PANTHER" id="PTHR43405">
    <property type="entry name" value="GLYCOSYL HYDROLASE DIGH"/>
    <property type="match status" value="1"/>
</dbReference>
<keyword evidence="1 3" id="KW-0732">Signal</keyword>
<accession>A0A3B7MIU5</accession>
<dbReference type="SMART" id="SM00060">
    <property type="entry name" value="FN3"/>
    <property type="match status" value="2"/>
</dbReference>
<feature type="domain" description="Fibronectin type-III" evidence="5">
    <location>
        <begin position="413"/>
        <end position="518"/>
    </location>
</feature>
<dbReference type="Gene3D" id="3.20.20.80">
    <property type="entry name" value="Glycosidases"/>
    <property type="match status" value="1"/>
</dbReference>
<organism evidence="6 7">
    <name type="scientific">Paraflavitalea soli</name>
    <dbReference type="NCBI Taxonomy" id="2315862"/>
    <lineage>
        <taxon>Bacteria</taxon>
        <taxon>Pseudomonadati</taxon>
        <taxon>Bacteroidota</taxon>
        <taxon>Chitinophagia</taxon>
        <taxon>Chitinophagales</taxon>
        <taxon>Chitinophagaceae</taxon>
        <taxon>Paraflavitalea</taxon>
    </lineage>
</organism>
<dbReference type="OrthoDB" id="9773203at2"/>
<dbReference type="InterPro" id="IPR052177">
    <property type="entry name" value="Divisome_Glycosyl_Hydrolase"/>
</dbReference>
<dbReference type="PANTHER" id="PTHR43405:SF1">
    <property type="entry name" value="GLYCOSYL HYDROLASE DIGH"/>
    <property type="match status" value="1"/>
</dbReference>
<name>A0A3B7MIU5_9BACT</name>
<keyword evidence="2" id="KW-0677">Repeat</keyword>
<dbReference type="EMBL" id="CP032157">
    <property type="protein sequence ID" value="AXY73507.1"/>
    <property type="molecule type" value="Genomic_DNA"/>
</dbReference>
<dbReference type="Pfam" id="PF02638">
    <property type="entry name" value="GHL10"/>
    <property type="match status" value="1"/>
</dbReference>
<proteinExistence type="predicted"/>
<dbReference type="InterPro" id="IPR003410">
    <property type="entry name" value="HYR_dom"/>
</dbReference>
<dbReference type="InterPro" id="IPR003961">
    <property type="entry name" value="FN3_dom"/>
</dbReference>
<gene>
    <name evidence="6" type="ORF">D3H65_05735</name>
</gene>
<dbReference type="RefSeq" id="WP_119049345.1">
    <property type="nucleotide sequence ID" value="NZ_CP032157.1"/>
</dbReference>
<dbReference type="AlphaFoldDB" id="A0A3B7MIU5"/>
<feature type="signal peptide" evidence="3">
    <location>
        <begin position="1"/>
        <end position="19"/>
    </location>
</feature>
<feature type="chain" id="PRO_5017635396" evidence="3">
    <location>
        <begin position="20"/>
        <end position="893"/>
    </location>
</feature>
<dbReference type="InterPro" id="IPR036116">
    <property type="entry name" value="FN3_sf"/>
</dbReference>
<dbReference type="InterPro" id="IPR003790">
    <property type="entry name" value="GHL10"/>
</dbReference>
<dbReference type="Proteomes" id="UP000263900">
    <property type="component" value="Chromosome"/>
</dbReference>
<evidence type="ECO:0000256" key="2">
    <source>
        <dbReference type="ARBA" id="ARBA00022737"/>
    </source>
</evidence>
<dbReference type="NCBIfam" id="TIGR04183">
    <property type="entry name" value="Por_Secre_tail"/>
    <property type="match status" value="1"/>
</dbReference>
<evidence type="ECO:0000256" key="3">
    <source>
        <dbReference type="SAM" id="SignalP"/>
    </source>
</evidence>
<dbReference type="InterPro" id="IPR017853">
    <property type="entry name" value="GH"/>
</dbReference>
<protein>
    <submittedName>
        <fullName evidence="6">T9SS C-terminal target domain-containing protein</fullName>
    </submittedName>
</protein>
<dbReference type="SUPFAM" id="SSF49265">
    <property type="entry name" value="Fibronectin type III"/>
    <property type="match status" value="1"/>
</dbReference>
<evidence type="ECO:0000256" key="1">
    <source>
        <dbReference type="ARBA" id="ARBA00022729"/>
    </source>
</evidence>
<dbReference type="PROSITE" id="PS50853">
    <property type="entry name" value="FN3"/>
    <property type="match status" value="1"/>
</dbReference>
<evidence type="ECO:0000259" key="5">
    <source>
        <dbReference type="PROSITE" id="PS50853"/>
    </source>
</evidence>
<dbReference type="PROSITE" id="PS50825">
    <property type="entry name" value="HYR"/>
    <property type="match status" value="1"/>
</dbReference>
<dbReference type="KEGG" id="pseg:D3H65_05735"/>
<dbReference type="InterPro" id="IPR026444">
    <property type="entry name" value="Secre_tail"/>
</dbReference>
<evidence type="ECO:0000313" key="7">
    <source>
        <dbReference type="Proteomes" id="UP000263900"/>
    </source>
</evidence>
<keyword evidence="7" id="KW-1185">Reference proteome</keyword>